<dbReference type="EMBL" id="MARB01000023">
    <property type="protein sequence ID" value="ODJ86372.1"/>
    <property type="molecule type" value="Genomic_DNA"/>
</dbReference>
<dbReference type="OrthoDB" id="9808813at2"/>
<protein>
    <submittedName>
        <fullName evidence="2">DNA polymerase IV</fullName>
    </submittedName>
</protein>
<dbReference type="Proteomes" id="UP000094769">
    <property type="component" value="Unassembled WGS sequence"/>
</dbReference>
<dbReference type="InterPro" id="IPR036775">
    <property type="entry name" value="DNA_pol_Y-fam_lit_finger_sf"/>
</dbReference>
<reference evidence="2 3" key="1">
    <citation type="submission" date="2016-06" db="EMBL/GenBank/DDBJ databases">
        <title>Genome sequence of endosymbiont of Candidatus Endolucinida thiodiazotropha.</title>
        <authorList>
            <person name="Poehlein A."/>
            <person name="Koenig S."/>
            <person name="Heiden S.E."/>
            <person name="Thuermer A."/>
            <person name="Voget S."/>
            <person name="Daniel R."/>
            <person name="Markert S."/>
            <person name="Gros O."/>
            <person name="Schweder T."/>
        </authorList>
    </citation>
    <scope>NUCLEOTIDE SEQUENCE [LARGE SCALE GENOMIC DNA]</scope>
    <source>
        <strain evidence="2 3">COS</strain>
    </source>
</reference>
<gene>
    <name evidence="2" type="ORF">CODIS_34320</name>
</gene>
<organism evidence="2 3">
    <name type="scientific">Candidatus Thiodiazotropha endolucinida</name>
    <dbReference type="NCBI Taxonomy" id="1655433"/>
    <lineage>
        <taxon>Bacteria</taxon>
        <taxon>Pseudomonadati</taxon>
        <taxon>Pseudomonadota</taxon>
        <taxon>Gammaproteobacteria</taxon>
        <taxon>Chromatiales</taxon>
        <taxon>Sedimenticolaceae</taxon>
        <taxon>Candidatus Thiodiazotropha</taxon>
    </lineage>
</organism>
<evidence type="ECO:0000313" key="2">
    <source>
        <dbReference type="EMBL" id="ODJ86372.1"/>
    </source>
</evidence>
<name>A0A7Z0VIR0_9GAMM</name>
<dbReference type="Pfam" id="PF11799">
    <property type="entry name" value="IMS_C"/>
    <property type="match status" value="1"/>
</dbReference>
<keyword evidence="3" id="KW-1185">Reference proteome</keyword>
<evidence type="ECO:0000259" key="1">
    <source>
        <dbReference type="Pfam" id="PF11799"/>
    </source>
</evidence>
<dbReference type="GO" id="GO:0003684">
    <property type="term" value="F:damaged DNA binding"/>
    <property type="evidence" value="ECO:0007669"/>
    <property type="project" value="InterPro"/>
</dbReference>
<feature type="domain" description="DNA polymerase Y-family little finger" evidence="1">
    <location>
        <begin position="2"/>
        <end position="58"/>
    </location>
</feature>
<sequence>MGSLVTVKIRFQGFETHTRSRTLPTPTAVDLEIFRQAWALYRVEDWEGRPVRLIGLGIGV</sequence>
<evidence type="ECO:0000313" key="3">
    <source>
        <dbReference type="Proteomes" id="UP000094769"/>
    </source>
</evidence>
<dbReference type="AlphaFoldDB" id="A0A7Z0VIR0"/>
<dbReference type="Gene3D" id="3.30.1490.100">
    <property type="entry name" value="DNA polymerase, Y-family, little finger domain"/>
    <property type="match status" value="1"/>
</dbReference>
<accession>A0A7Z0VIR0</accession>
<proteinExistence type="predicted"/>
<dbReference type="InterPro" id="IPR017961">
    <property type="entry name" value="DNA_pol_Y-fam_little_finger"/>
</dbReference>
<dbReference type="GO" id="GO:0006281">
    <property type="term" value="P:DNA repair"/>
    <property type="evidence" value="ECO:0007669"/>
    <property type="project" value="InterPro"/>
</dbReference>
<dbReference type="SUPFAM" id="SSF100879">
    <property type="entry name" value="Lesion bypass DNA polymerase (Y-family), little finger domain"/>
    <property type="match status" value="1"/>
</dbReference>
<comment type="caution">
    <text evidence="2">The sequence shown here is derived from an EMBL/GenBank/DDBJ whole genome shotgun (WGS) entry which is preliminary data.</text>
</comment>